<feature type="region of interest" description="Disordered" evidence="1">
    <location>
        <begin position="39"/>
        <end position="153"/>
    </location>
</feature>
<comment type="caution">
    <text evidence="2">The sequence shown here is derived from an EMBL/GenBank/DDBJ whole genome shotgun (WGS) entry which is preliminary data.</text>
</comment>
<organism evidence="2 3">
    <name type="scientific">Taenia crassiceps</name>
    <dbReference type="NCBI Taxonomy" id="6207"/>
    <lineage>
        <taxon>Eukaryota</taxon>
        <taxon>Metazoa</taxon>
        <taxon>Spiralia</taxon>
        <taxon>Lophotrochozoa</taxon>
        <taxon>Platyhelminthes</taxon>
        <taxon>Cestoda</taxon>
        <taxon>Eucestoda</taxon>
        <taxon>Cyclophyllidea</taxon>
        <taxon>Taeniidae</taxon>
        <taxon>Taenia</taxon>
    </lineage>
</organism>
<evidence type="ECO:0000256" key="1">
    <source>
        <dbReference type="SAM" id="MobiDB-lite"/>
    </source>
</evidence>
<proteinExistence type="predicted"/>
<accession>A0ABR4QAU1</accession>
<protein>
    <submittedName>
        <fullName evidence="2">Uncharacterized protein</fullName>
    </submittedName>
</protein>
<evidence type="ECO:0000313" key="3">
    <source>
        <dbReference type="Proteomes" id="UP001651158"/>
    </source>
</evidence>
<evidence type="ECO:0000313" key="2">
    <source>
        <dbReference type="EMBL" id="KAL5106731.1"/>
    </source>
</evidence>
<sequence>MLQHLSPRCSEDTELTPIHSLIHAANSFHPRILLQAAATTNQRGRGDEAEEQHLGLEDRDDDDEMPGRGGGDEAEEQHLGLEDRDDDDEMPGRGGGDEAEEQHLGLEDRDDDDEMPGRGGGDEAEEQHLGLEDRDDDDEMPGRSGGDKARSSMSTSWAWMILYLFLTRA</sequence>
<keyword evidence="3" id="KW-1185">Reference proteome</keyword>
<dbReference type="Proteomes" id="UP001651158">
    <property type="component" value="Unassembled WGS sequence"/>
</dbReference>
<feature type="compositionally biased region" description="Basic and acidic residues" evidence="1">
    <location>
        <begin position="44"/>
        <end position="57"/>
    </location>
</feature>
<dbReference type="EMBL" id="JAKROA010000005">
    <property type="protein sequence ID" value="KAL5106731.1"/>
    <property type="molecule type" value="Genomic_DNA"/>
</dbReference>
<reference evidence="2 3" key="1">
    <citation type="journal article" date="2022" name="Front. Cell. Infect. Microbiol.">
        <title>The Genomes of Two Strains of Taenia crassiceps the Animal Model for the Study of Human Cysticercosis.</title>
        <authorList>
            <person name="Bobes R.J."/>
            <person name="Estrada K."/>
            <person name="Rios-Valencia D.G."/>
            <person name="Calderon-Gallegos A."/>
            <person name="de la Torre P."/>
            <person name="Carrero J.C."/>
            <person name="Sanchez-Flores A."/>
            <person name="Laclette J.P."/>
        </authorList>
    </citation>
    <scope>NUCLEOTIDE SEQUENCE [LARGE SCALE GENOMIC DNA]</scope>
    <source>
        <strain evidence="2">WFUcys</strain>
    </source>
</reference>
<name>A0ABR4QAU1_9CEST</name>
<gene>
    <name evidence="2" type="ORF">TcWFU_003630</name>
</gene>